<feature type="domain" description="Mitochondria-eating protein C-terminal" evidence="14">
    <location>
        <begin position="327"/>
        <end position="517"/>
    </location>
</feature>
<comment type="subcellular location">
    <subcellularLocation>
        <location evidence="3">Cytoplasm</location>
    </subcellularLocation>
    <subcellularLocation>
        <location evidence="2">Mitochondrion matrix</location>
    </subcellularLocation>
    <subcellularLocation>
        <location evidence="1">Mitochondrion outer membrane</location>
    </subcellularLocation>
</comment>
<evidence type="ECO:0000313" key="16">
    <source>
        <dbReference type="Proteomes" id="UP000007754"/>
    </source>
</evidence>
<keyword evidence="6" id="KW-0963">Cytoplasm</keyword>
<evidence type="ECO:0000256" key="9">
    <source>
        <dbReference type="ARBA" id="ARBA00023121"/>
    </source>
</evidence>
<evidence type="ECO:0000259" key="14">
    <source>
        <dbReference type="Pfam" id="PF16026"/>
    </source>
</evidence>
<reference evidence="15" key="3">
    <citation type="submission" date="2025-09" db="UniProtKB">
        <authorList>
            <consortium name="Ensembl"/>
        </authorList>
    </citation>
    <scope>IDENTIFICATION</scope>
</reference>
<keyword evidence="7" id="KW-1000">Mitochondrion outer membrane</keyword>
<gene>
    <name evidence="15" type="primary">SPATA18</name>
</gene>
<evidence type="ECO:0000256" key="1">
    <source>
        <dbReference type="ARBA" id="ARBA00004294"/>
    </source>
</evidence>
<proteinExistence type="inferred from homology"/>
<comment type="similarity">
    <text evidence="4">Belongs to the MIEAP family.</text>
</comment>
<keyword evidence="10" id="KW-0496">Mitochondrion</keyword>
<keyword evidence="11" id="KW-0472">Membrane</keyword>
<reference evidence="15" key="2">
    <citation type="submission" date="2025-08" db="UniProtKB">
        <authorList>
            <consortium name="Ensembl"/>
        </authorList>
    </citation>
    <scope>IDENTIFICATION</scope>
</reference>
<feature type="coiled-coil region" evidence="13">
    <location>
        <begin position="14"/>
        <end position="105"/>
    </location>
</feature>
<dbReference type="GO" id="GO:0008289">
    <property type="term" value="F:lipid binding"/>
    <property type="evidence" value="ECO:0007669"/>
    <property type="project" value="UniProtKB-KW"/>
</dbReference>
<dbReference type="GeneTree" id="ENSGT00390000013532"/>
<dbReference type="InterPro" id="IPR026169">
    <property type="entry name" value="MIEAP"/>
</dbReference>
<dbReference type="PANTHER" id="PTHR21771:SF0">
    <property type="entry name" value="MITOCHONDRIA-EATING PROTEIN"/>
    <property type="match status" value="1"/>
</dbReference>
<organism evidence="15 16">
    <name type="scientific">Taeniopygia guttata</name>
    <name type="common">Zebra finch</name>
    <name type="synonym">Poephila guttata</name>
    <dbReference type="NCBI Taxonomy" id="59729"/>
    <lineage>
        <taxon>Eukaryota</taxon>
        <taxon>Metazoa</taxon>
        <taxon>Chordata</taxon>
        <taxon>Craniata</taxon>
        <taxon>Vertebrata</taxon>
        <taxon>Euteleostomi</taxon>
        <taxon>Archelosauria</taxon>
        <taxon>Archosauria</taxon>
        <taxon>Dinosauria</taxon>
        <taxon>Saurischia</taxon>
        <taxon>Theropoda</taxon>
        <taxon>Coelurosauria</taxon>
        <taxon>Aves</taxon>
        <taxon>Neognathae</taxon>
        <taxon>Neoaves</taxon>
        <taxon>Telluraves</taxon>
        <taxon>Australaves</taxon>
        <taxon>Passeriformes</taxon>
        <taxon>Passeroidea</taxon>
        <taxon>Estrildidae</taxon>
        <taxon>Estrildinae</taxon>
        <taxon>Taeniopygia</taxon>
    </lineage>
</organism>
<evidence type="ECO:0000256" key="4">
    <source>
        <dbReference type="ARBA" id="ARBA00008233"/>
    </source>
</evidence>
<dbReference type="AlphaFoldDB" id="H0ZC14"/>
<dbReference type="GO" id="GO:0005759">
    <property type="term" value="C:mitochondrial matrix"/>
    <property type="evidence" value="ECO:0007669"/>
    <property type="project" value="UniProtKB-SubCell"/>
</dbReference>
<dbReference type="GO" id="GO:0035695">
    <property type="term" value="P:mitophagy by internal vacuole formation"/>
    <property type="evidence" value="ECO:0007669"/>
    <property type="project" value="TreeGrafter"/>
</dbReference>
<name>H0ZC14_TAEGU</name>
<evidence type="ECO:0000256" key="7">
    <source>
        <dbReference type="ARBA" id="ARBA00022787"/>
    </source>
</evidence>
<dbReference type="Pfam" id="PF16026">
    <property type="entry name" value="MIEAP"/>
    <property type="match status" value="1"/>
</dbReference>
<keyword evidence="8 13" id="KW-0175">Coiled coil</keyword>
<evidence type="ECO:0000256" key="13">
    <source>
        <dbReference type="SAM" id="Coils"/>
    </source>
</evidence>
<evidence type="ECO:0000256" key="12">
    <source>
        <dbReference type="ARBA" id="ARBA00032687"/>
    </source>
</evidence>
<dbReference type="Ensembl" id="ENSTGUT00000008207.2">
    <property type="protein sequence ID" value="ENSTGUP00000008122.2"/>
    <property type="gene ID" value="ENSTGUG00000022606.1"/>
</dbReference>
<sequence length="559" mass="62844">MAEDLKCLVGGGSARELHERLESCQQNYEDSTGELQLRDLACKPKCELQDLEDKLRETRVQINEMERDLKASRAEQCSLRRLQQLDSYEQKIEKLRDEIAMLDCKKSVIQSRLARTCSPRPCRLRPCISPPCHLRACSPPCRVRACSPPCRVRACSPPCPVRACSPPPCPVRACSPPPCRVRACSPLPCRLRACSPPPCRVRACSPPPCRVRACSPLPCRLRACSPPPCRVRACSPLPCRLRACSPPLCRVRSCSPPCRLRPCVSPCRLRPCVSPCRLRPCVSPCRLRPCSPPPCRLRPCVRPPKCRALCVRPCSPPRLRRGSASHRACLIARYNFIYAKERLAAEATLKQYFCDLETIHRILYIAAVESFRSAKMAFWKVRINVKDTLAVCHRGGPSSLEVAVLDYIACHKDLYDVCCSVHEVVCTMNKNPKFLCPGQVDFAVISPLIRELCCLAFSMQTLIPPLDVAFGVDGECFNRNMYYRSFDSDFTAPFVAYHVWPPLIEDGTVIVKGEVVTKKFTCPRKCRLRSRSCSCGRPLLCGQVPRSRSLSTVRVKRRC</sequence>
<keyword evidence="16" id="KW-1185">Reference proteome</keyword>
<evidence type="ECO:0000256" key="6">
    <source>
        <dbReference type="ARBA" id="ARBA00022490"/>
    </source>
</evidence>
<dbReference type="InParanoid" id="H0ZC14"/>
<evidence type="ECO:0000256" key="2">
    <source>
        <dbReference type="ARBA" id="ARBA00004305"/>
    </source>
</evidence>
<dbReference type="FunCoup" id="H0ZC14">
    <property type="interactions" value="3"/>
</dbReference>
<evidence type="ECO:0000256" key="8">
    <source>
        <dbReference type="ARBA" id="ARBA00023054"/>
    </source>
</evidence>
<keyword evidence="9" id="KW-0446">Lipid-binding</keyword>
<dbReference type="Proteomes" id="UP000007754">
    <property type="component" value="Chromosome 4"/>
</dbReference>
<accession>H0ZC14</accession>
<dbReference type="PANTHER" id="PTHR21771">
    <property type="entry name" value="MITOCHONDRIA-EATING PROTEIN-RELATED"/>
    <property type="match status" value="1"/>
</dbReference>
<reference evidence="15 16" key="1">
    <citation type="journal article" date="2010" name="Nature">
        <title>The genome of a songbird.</title>
        <authorList>
            <person name="Warren W.C."/>
            <person name="Clayton D.F."/>
            <person name="Ellegren H."/>
            <person name="Arnold A.P."/>
            <person name="Hillier L.W."/>
            <person name="Kunstner A."/>
            <person name="Searle S."/>
            <person name="White S."/>
            <person name="Vilella A.J."/>
            <person name="Fairley S."/>
            <person name="Heger A."/>
            <person name="Kong L."/>
            <person name="Ponting C.P."/>
            <person name="Jarvis E.D."/>
            <person name="Mello C.V."/>
            <person name="Minx P."/>
            <person name="Lovell P."/>
            <person name="Velho T.A."/>
            <person name="Ferris M."/>
            <person name="Balakrishnan C.N."/>
            <person name="Sinha S."/>
            <person name="Blatti C."/>
            <person name="London S.E."/>
            <person name="Li Y."/>
            <person name="Lin Y.C."/>
            <person name="George J."/>
            <person name="Sweedler J."/>
            <person name="Southey B."/>
            <person name="Gunaratne P."/>
            <person name="Watson M."/>
            <person name="Nam K."/>
            <person name="Backstrom N."/>
            <person name="Smeds L."/>
            <person name="Nabholz B."/>
            <person name="Itoh Y."/>
            <person name="Whitney O."/>
            <person name="Pfenning A.R."/>
            <person name="Howard J."/>
            <person name="Volker M."/>
            <person name="Skinner B.M."/>
            <person name="Griffin D.K."/>
            <person name="Ye L."/>
            <person name="McLaren W.M."/>
            <person name="Flicek P."/>
            <person name="Quesada V."/>
            <person name="Velasco G."/>
            <person name="Lopez-Otin C."/>
            <person name="Puente X.S."/>
            <person name="Olender T."/>
            <person name="Lancet D."/>
            <person name="Smit A.F."/>
            <person name="Hubley R."/>
            <person name="Konkel M.K."/>
            <person name="Walker J.A."/>
            <person name="Batzer M.A."/>
            <person name="Gu W."/>
            <person name="Pollock D.D."/>
            <person name="Chen L."/>
            <person name="Cheng Z."/>
            <person name="Eichler E.E."/>
            <person name="Stapley J."/>
            <person name="Slate J."/>
            <person name="Ekblom R."/>
            <person name="Birkhead T."/>
            <person name="Burke T."/>
            <person name="Burt D."/>
            <person name="Scharff C."/>
            <person name="Adam I."/>
            <person name="Richard H."/>
            <person name="Sultan M."/>
            <person name="Soldatov A."/>
            <person name="Lehrach H."/>
            <person name="Edwards S.V."/>
            <person name="Yang S.P."/>
            <person name="Li X."/>
            <person name="Graves T."/>
            <person name="Fulton L."/>
            <person name="Nelson J."/>
            <person name="Chinwalla A."/>
            <person name="Hou S."/>
            <person name="Mardis E.R."/>
            <person name="Wilson R.K."/>
        </authorList>
    </citation>
    <scope>NUCLEOTIDE SEQUENCE [LARGE SCALE GENOMIC DNA]</scope>
</reference>
<evidence type="ECO:0000313" key="15">
    <source>
        <dbReference type="Ensembl" id="ENSTGUP00000008122.2"/>
    </source>
</evidence>
<dbReference type="STRING" id="59729.ENSTGUP00000008122"/>
<evidence type="ECO:0000256" key="5">
    <source>
        <dbReference type="ARBA" id="ARBA00019863"/>
    </source>
</evidence>
<evidence type="ECO:0000256" key="3">
    <source>
        <dbReference type="ARBA" id="ARBA00004496"/>
    </source>
</evidence>
<dbReference type="GO" id="GO:0005741">
    <property type="term" value="C:mitochondrial outer membrane"/>
    <property type="evidence" value="ECO:0007669"/>
    <property type="project" value="UniProtKB-SubCell"/>
</dbReference>
<dbReference type="HOGENOM" id="CLU_1318109_0_0_1"/>
<evidence type="ECO:0000256" key="10">
    <source>
        <dbReference type="ARBA" id="ARBA00023128"/>
    </source>
</evidence>
<evidence type="ECO:0000256" key="11">
    <source>
        <dbReference type="ARBA" id="ARBA00023136"/>
    </source>
</evidence>
<protein>
    <recommendedName>
        <fullName evidence="5">Mitochondria-eating protein</fullName>
    </recommendedName>
    <alternativeName>
        <fullName evidence="12">Spermatogenesis-associated protein 18</fullName>
    </alternativeName>
</protein>
<dbReference type="GO" id="GO:0035694">
    <property type="term" value="P:mitochondrial protein catabolic process"/>
    <property type="evidence" value="ECO:0007669"/>
    <property type="project" value="InterPro"/>
</dbReference>
<dbReference type="InterPro" id="IPR031981">
    <property type="entry name" value="MIEAP_C"/>
</dbReference>